<evidence type="ECO:0000313" key="2">
    <source>
        <dbReference type="EMBL" id="MDT0581033.1"/>
    </source>
</evidence>
<dbReference type="Pfam" id="PF00144">
    <property type="entry name" value="Beta-lactamase"/>
    <property type="match status" value="1"/>
</dbReference>
<dbReference type="EC" id="3.1.1.103" evidence="2"/>
<sequence>MFSKNPFKPLLLVSAITLGLSACNGSDNNEFFTPSQDIDYQQIINEAVEGDLPGVILAIESPEMNFVGSAGVSNLTTLAPMQIDDVMPTGSSGKKATALLVAMLHRDGLLDIDDTIDTWLPDSILSKIENSESITLRQLLNHTAGVYDYLDPASSAQWYDALINDPTSLKTDSFALEFALDKPAYFEPGEGFHYSNTHYLLAGLIMDSVLGEHHSVAMRNRIFIPLGLNHTYYNGLEKDLGSTISGYVIFDEDLEDSKVIYENIGVADAPLVSSVQDMNLLLNAILTDDSIIGEDIRDLLIGENSMVTINSNDSYGLGLFKEAGNGRAAYHHGGDEPGYKTENYHLVNEETTISMFVNCNGYDACISQSQQLMQSIVVSLLK</sequence>
<dbReference type="InterPro" id="IPR050491">
    <property type="entry name" value="AmpC-like"/>
</dbReference>
<dbReference type="InterPro" id="IPR001466">
    <property type="entry name" value="Beta-lactam-related"/>
</dbReference>
<dbReference type="EMBL" id="JAVRIE010000001">
    <property type="protein sequence ID" value="MDT0581033.1"/>
    <property type="molecule type" value="Genomic_DNA"/>
</dbReference>
<protein>
    <submittedName>
        <fullName evidence="2">Serine hydrolase domain-containing protein</fullName>
        <ecNumber evidence="2">3.1.1.103</ecNumber>
    </submittedName>
</protein>
<comment type="caution">
    <text evidence="2">The sequence shown here is derived from an EMBL/GenBank/DDBJ whole genome shotgun (WGS) entry which is preliminary data.</text>
</comment>
<gene>
    <name evidence="2" type="ORF">RM544_00620</name>
</gene>
<feature type="domain" description="Beta-lactamase-related" evidence="1">
    <location>
        <begin position="42"/>
        <end position="361"/>
    </location>
</feature>
<dbReference type="Proteomes" id="UP001249020">
    <property type="component" value="Unassembled WGS sequence"/>
</dbReference>
<proteinExistence type="predicted"/>
<dbReference type="RefSeq" id="WP_311359848.1">
    <property type="nucleotide sequence ID" value="NZ_JAVRIE010000001.1"/>
</dbReference>
<keyword evidence="3" id="KW-1185">Reference proteome</keyword>
<dbReference type="PROSITE" id="PS51257">
    <property type="entry name" value="PROKAR_LIPOPROTEIN"/>
    <property type="match status" value="1"/>
</dbReference>
<dbReference type="SUPFAM" id="SSF56601">
    <property type="entry name" value="beta-lactamase/transpeptidase-like"/>
    <property type="match status" value="1"/>
</dbReference>
<dbReference type="GO" id="GO:0016787">
    <property type="term" value="F:hydrolase activity"/>
    <property type="evidence" value="ECO:0007669"/>
    <property type="project" value="UniProtKB-KW"/>
</dbReference>
<dbReference type="AlphaFoldDB" id="A0AAW8QYL2"/>
<name>A0AAW8QYL2_9ALTE</name>
<dbReference type="PANTHER" id="PTHR46825:SF7">
    <property type="entry name" value="D-ALANYL-D-ALANINE CARBOXYPEPTIDASE"/>
    <property type="match status" value="1"/>
</dbReference>
<evidence type="ECO:0000313" key="3">
    <source>
        <dbReference type="Proteomes" id="UP001249020"/>
    </source>
</evidence>
<keyword evidence="2" id="KW-0378">Hydrolase</keyword>
<evidence type="ECO:0000259" key="1">
    <source>
        <dbReference type="Pfam" id="PF00144"/>
    </source>
</evidence>
<dbReference type="InterPro" id="IPR012338">
    <property type="entry name" value="Beta-lactam/transpept-like"/>
</dbReference>
<dbReference type="Gene3D" id="3.40.710.10">
    <property type="entry name" value="DD-peptidase/beta-lactamase superfamily"/>
    <property type="match status" value="1"/>
</dbReference>
<dbReference type="PANTHER" id="PTHR46825">
    <property type="entry name" value="D-ALANYL-D-ALANINE-CARBOXYPEPTIDASE/ENDOPEPTIDASE AMPH"/>
    <property type="match status" value="1"/>
</dbReference>
<reference evidence="2 3" key="1">
    <citation type="submission" date="2023-09" db="EMBL/GenBank/DDBJ databases">
        <authorList>
            <person name="Rey-Velasco X."/>
        </authorList>
    </citation>
    <scope>NUCLEOTIDE SEQUENCE [LARGE SCALE GENOMIC DNA]</scope>
    <source>
        <strain evidence="2 3">W409</strain>
    </source>
</reference>
<organism evidence="2 3">
    <name type="scientific">Brumicola blandensis</name>
    <dbReference type="NCBI Taxonomy" id="3075611"/>
    <lineage>
        <taxon>Bacteria</taxon>
        <taxon>Pseudomonadati</taxon>
        <taxon>Pseudomonadota</taxon>
        <taxon>Gammaproteobacteria</taxon>
        <taxon>Alteromonadales</taxon>
        <taxon>Alteromonadaceae</taxon>
        <taxon>Brumicola</taxon>
    </lineage>
</organism>
<accession>A0AAW8QYL2</accession>